<evidence type="ECO:0000313" key="1">
    <source>
        <dbReference type="EMBL" id="AEH10120.1"/>
    </source>
</evidence>
<dbReference type="Proteomes" id="UP000001549">
    <property type="component" value="Chromosome"/>
</dbReference>
<reference evidence="1 2" key="1">
    <citation type="submission" date="2011-05" db="EMBL/GenBank/DDBJ databases">
        <title>Complete sequence of chromosome of Frankia symbiont of Datisca glomerata.</title>
        <authorList>
            <consortium name="US DOE Joint Genome Institute"/>
            <person name="Lucas S."/>
            <person name="Han J."/>
            <person name="Lapidus A."/>
            <person name="Cheng J.-F."/>
            <person name="Goodwin L."/>
            <person name="Pitluck S."/>
            <person name="Peters L."/>
            <person name="Mikhailova N."/>
            <person name="Chertkov O."/>
            <person name="Teshima H."/>
            <person name="Han C."/>
            <person name="Tapia R."/>
            <person name="Land M."/>
            <person name="Hauser L."/>
            <person name="Kyrpides N."/>
            <person name="Ivanova N."/>
            <person name="Pagani I."/>
            <person name="Berry A."/>
            <person name="Pawlowski K."/>
            <person name="Persson T."/>
            <person name="Vanden Heuvel B."/>
            <person name="Benson D."/>
            <person name="Woyke T."/>
        </authorList>
    </citation>
    <scope>NUCLEOTIDE SEQUENCE [LARGE SCALE GENOMIC DNA]</scope>
    <source>
        <strain evidence="2">4085684</strain>
    </source>
</reference>
<protein>
    <recommendedName>
        <fullName evidence="3">Aminoglycoside phosphotransferase</fullName>
    </recommendedName>
</protein>
<dbReference type="AlphaFoldDB" id="F8B624"/>
<dbReference type="RefSeq" id="WP_013874028.1">
    <property type="nucleotide sequence ID" value="NC_015656.1"/>
</dbReference>
<evidence type="ECO:0000313" key="2">
    <source>
        <dbReference type="Proteomes" id="UP000001549"/>
    </source>
</evidence>
<dbReference type="EMBL" id="CP002801">
    <property type="protein sequence ID" value="AEH10120.1"/>
    <property type="molecule type" value="Genomic_DNA"/>
</dbReference>
<name>F8B624_9ACTN</name>
<evidence type="ECO:0008006" key="3">
    <source>
        <dbReference type="Google" id="ProtNLM"/>
    </source>
</evidence>
<gene>
    <name evidence="1" type="ordered locus">FsymDg_2783</name>
</gene>
<accession>F8B624</accession>
<sequence length="155" mass="17369">MSVPRIHWNDLPQTVRRAVQECEGPVLKAETATGGANSGIAATLYTATRTVFLKGIPSDHRQVYTQRREMDINPYVLTVAPRVLWQIEADGWNLLGFEHVDGRHADFSPDSPDLPKIADLVQRLNQIPCPDLPLRSIKKRWIDYADEAALELNGA</sequence>
<organism evidence="1 2">
    <name type="scientific">Candidatus Protofrankia datiscae</name>
    <dbReference type="NCBI Taxonomy" id="2716812"/>
    <lineage>
        <taxon>Bacteria</taxon>
        <taxon>Bacillati</taxon>
        <taxon>Actinomycetota</taxon>
        <taxon>Actinomycetes</taxon>
        <taxon>Frankiales</taxon>
        <taxon>Frankiaceae</taxon>
        <taxon>Protofrankia</taxon>
    </lineage>
</organism>
<dbReference type="eggNOG" id="COG0510">
    <property type="taxonomic scope" value="Bacteria"/>
</dbReference>
<keyword evidence="2" id="KW-1185">Reference proteome</keyword>
<dbReference type="KEGG" id="fsy:FsymDg_2783"/>
<dbReference type="HOGENOM" id="CLU_1560698_0_0_11"/>
<dbReference type="STRING" id="656024.FsymDg_2783"/>
<proteinExistence type="predicted"/>